<feature type="domain" description="Pentatricopeptide repeat-containing protein-mitochondrial" evidence="3">
    <location>
        <begin position="279"/>
        <end position="412"/>
    </location>
</feature>
<dbReference type="PROSITE" id="PS51375">
    <property type="entry name" value="PPR"/>
    <property type="match status" value="1"/>
</dbReference>
<dbReference type="GO" id="GO:0003729">
    <property type="term" value="F:mRNA binding"/>
    <property type="evidence" value="ECO:0007669"/>
    <property type="project" value="TreeGrafter"/>
</dbReference>
<dbReference type="Pfam" id="PF23276">
    <property type="entry name" value="TPR_24"/>
    <property type="match status" value="1"/>
</dbReference>
<dbReference type="OrthoDB" id="747253at2759"/>
<proteinExistence type="predicted"/>
<protein>
    <submittedName>
        <fullName evidence="4">Pentatricopeptide repeat-containing protein</fullName>
    </submittedName>
</protein>
<evidence type="ECO:0000313" key="4">
    <source>
        <dbReference type="EMBL" id="OLL26390.1"/>
    </source>
</evidence>
<dbReference type="PANTHER" id="PTHR47933:SF11">
    <property type="entry name" value="PENTATRICOPEPTIDE REPEAT-CONTAINING PROTEIN 2"/>
    <property type="match status" value="1"/>
</dbReference>
<evidence type="ECO:0000313" key="5">
    <source>
        <dbReference type="Proteomes" id="UP000186594"/>
    </source>
</evidence>
<dbReference type="InterPro" id="IPR051240">
    <property type="entry name" value="Mito_RNA-Proc/Resp"/>
</dbReference>
<evidence type="ECO:0000256" key="1">
    <source>
        <dbReference type="ARBA" id="ARBA00022737"/>
    </source>
</evidence>
<keyword evidence="5" id="KW-1185">Reference proteome</keyword>
<feature type="repeat" description="PPR" evidence="2">
    <location>
        <begin position="103"/>
        <end position="139"/>
    </location>
</feature>
<sequence>MLPRISKCRFLFAPNHRPTVMSVYPPCTKDLLVRTVSSQIHSSISRDQVQGQSARVPQSSRLEEYSTTLLPTWKINELSCQRRYRGLIFDQAALYVQTKTPPDLNIYAAVFRAMSMSDYRLCDEAMALFSEMIERNIPPILDICELVIKLSSKSKTGVEIDIVLNYMKRNNIKASAAIWHWRIIHAFESQQTEVGLSLLEEADCHLSDQTYLFAISKLCEINEAETALYLIRMMMEDSREVTIETWFGLLKASAVSYFYEGVNIAWSKTFESGNILPSEGLAISVLHVAGRYAVPKLATSVMKAISMQGIEFQEHHYAPLLESYARAGDTRTAFILLHIIRQGNTLTPPSAATAYPIFKSLIVDPENVDRAFFTLKDIFEESKQVDIVAFNTVINLAIFHQDLEKAVTIYKEAEFFSLKPNVETYNALLGGAKNHRHGEFARFIWNEMTEAHVLPNQESFEKMIQVICTLDDYEDVFQYLEMEKAAGFTPSRSVYAGIIKKCVAHRDARANIALQEMVSLDYESGLLERWIQLGGKPQEVPGFYDLFTQLDFLGYIENSRSYGGAGEKGMRDVEVAMMPELTVADAQPDEQYNDLQSTQ</sequence>
<dbReference type="Pfam" id="PF01535">
    <property type="entry name" value="PPR"/>
    <property type="match status" value="1"/>
</dbReference>
<dbReference type="Proteomes" id="UP000186594">
    <property type="component" value="Unassembled WGS sequence"/>
</dbReference>
<reference evidence="4 5" key="1">
    <citation type="submission" date="2016-04" db="EMBL/GenBank/DDBJ databases">
        <title>Evolutionary innovation and constraint leading to complex multicellularity in the Ascomycota.</title>
        <authorList>
            <person name="Cisse O."/>
            <person name="Nguyen A."/>
            <person name="Hewitt D.A."/>
            <person name="Jedd G."/>
            <person name="Stajich J.E."/>
        </authorList>
    </citation>
    <scope>NUCLEOTIDE SEQUENCE [LARGE SCALE GENOMIC DNA]</scope>
    <source>
        <strain evidence="4 5">DAH-3</strain>
    </source>
</reference>
<name>A0A1U7LUN6_NEOID</name>
<dbReference type="Gene3D" id="1.25.40.10">
    <property type="entry name" value="Tetratricopeptide repeat domain"/>
    <property type="match status" value="2"/>
</dbReference>
<dbReference type="AlphaFoldDB" id="A0A1U7LUN6"/>
<accession>A0A1U7LUN6</accession>
<gene>
    <name evidence="4" type="ORF">NEOLI_003194</name>
</gene>
<evidence type="ECO:0000259" key="3">
    <source>
        <dbReference type="Pfam" id="PF23276"/>
    </source>
</evidence>
<keyword evidence="1" id="KW-0677">Repeat</keyword>
<organism evidence="4 5">
    <name type="scientific">Neolecta irregularis (strain DAH-3)</name>
    <dbReference type="NCBI Taxonomy" id="1198029"/>
    <lineage>
        <taxon>Eukaryota</taxon>
        <taxon>Fungi</taxon>
        <taxon>Dikarya</taxon>
        <taxon>Ascomycota</taxon>
        <taxon>Taphrinomycotina</taxon>
        <taxon>Neolectales</taxon>
        <taxon>Neolectaceae</taxon>
        <taxon>Neolecta</taxon>
    </lineage>
</organism>
<dbReference type="PANTHER" id="PTHR47933">
    <property type="entry name" value="PENTATRICOPEPTIDE REPEAT-CONTAINING PROTEIN 1, MITOCHONDRIAL"/>
    <property type="match status" value="1"/>
</dbReference>
<comment type="caution">
    <text evidence="4">The sequence shown here is derived from an EMBL/GenBank/DDBJ whole genome shotgun (WGS) entry which is preliminary data.</text>
</comment>
<dbReference type="OMA" id="HRDARAN"/>
<dbReference type="InterPro" id="IPR057027">
    <property type="entry name" value="TPR_mt"/>
</dbReference>
<dbReference type="EMBL" id="LXFE01000193">
    <property type="protein sequence ID" value="OLL26390.1"/>
    <property type="molecule type" value="Genomic_DNA"/>
</dbReference>
<dbReference type="InterPro" id="IPR002885">
    <property type="entry name" value="PPR_rpt"/>
</dbReference>
<dbReference type="GO" id="GO:0005739">
    <property type="term" value="C:mitochondrion"/>
    <property type="evidence" value="ECO:0007669"/>
    <property type="project" value="UniProtKB-ARBA"/>
</dbReference>
<dbReference type="InterPro" id="IPR011990">
    <property type="entry name" value="TPR-like_helical_dom_sf"/>
</dbReference>
<evidence type="ECO:0000256" key="2">
    <source>
        <dbReference type="PROSITE-ProRule" id="PRU00708"/>
    </source>
</evidence>
<dbReference type="STRING" id="1198029.A0A1U7LUN6"/>